<evidence type="ECO:0000313" key="2">
    <source>
        <dbReference type="EMBL" id="VAW41137.1"/>
    </source>
</evidence>
<name>A0A3B0VRN9_9ZZZZ</name>
<accession>A0A3B0VRN9</accession>
<feature type="domain" description="Fido" evidence="1">
    <location>
        <begin position="102"/>
        <end position="257"/>
    </location>
</feature>
<dbReference type="Gene3D" id="1.10.3290.10">
    <property type="entry name" value="Fido-like domain"/>
    <property type="match status" value="1"/>
</dbReference>
<protein>
    <recommendedName>
        <fullName evidence="1">Fido domain-containing protein</fullName>
    </recommendedName>
</protein>
<dbReference type="Pfam" id="PF02661">
    <property type="entry name" value="Fic"/>
    <property type="match status" value="1"/>
</dbReference>
<gene>
    <name evidence="2" type="ORF">MNBD_CHLOROFLEXI01-3413</name>
</gene>
<reference evidence="2" key="1">
    <citation type="submission" date="2018-06" db="EMBL/GenBank/DDBJ databases">
        <authorList>
            <person name="Zhirakovskaya E."/>
        </authorList>
    </citation>
    <scope>NUCLEOTIDE SEQUENCE</scope>
</reference>
<dbReference type="EMBL" id="UOEU01000825">
    <property type="protein sequence ID" value="VAW41137.1"/>
    <property type="molecule type" value="Genomic_DNA"/>
</dbReference>
<dbReference type="Gene3D" id="1.10.10.10">
    <property type="entry name" value="Winged helix-like DNA-binding domain superfamily/Winged helix DNA-binding domain"/>
    <property type="match status" value="1"/>
</dbReference>
<dbReference type="InterPro" id="IPR036597">
    <property type="entry name" value="Fido-like_dom_sf"/>
</dbReference>
<proteinExistence type="predicted"/>
<dbReference type="InterPro" id="IPR040198">
    <property type="entry name" value="Fido_containing"/>
</dbReference>
<dbReference type="InterPro" id="IPR036388">
    <property type="entry name" value="WH-like_DNA-bd_sf"/>
</dbReference>
<evidence type="ECO:0000259" key="1">
    <source>
        <dbReference type="PROSITE" id="PS51459"/>
    </source>
</evidence>
<organism evidence="2">
    <name type="scientific">hydrothermal vent metagenome</name>
    <dbReference type="NCBI Taxonomy" id="652676"/>
    <lineage>
        <taxon>unclassified sequences</taxon>
        <taxon>metagenomes</taxon>
        <taxon>ecological metagenomes</taxon>
    </lineage>
</organism>
<dbReference type="PANTHER" id="PTHR13504:SF38">
    <property type="entry name" value="FIDO DOMAIN-CONTAINING PROTEIN"/>
    <property type="match status" value="1"/>
</dbReference>
<dbReference type="SUPFAM" id="SSF140931">
    <property type="entry name" value="Fic-like"/>
    <property type="match status" value="1"/>
</dbReference>
<dbReference type="AlphaFoldDB" id="A0A3B0VRN9"/>
<sequence length="345" mass="39235">MALFSPKYNISPVLLKRIKEITLLVHTLNQRMVSEAVVMQMQAEARAISTFASTSIEGNPLPLTEVKRLLKNEPEQMRQSEREVINYNRTLAMLTAKIDAPLTLPLLLEIHASVMQKLLPSHQSGQVRQEAVVIHDPRSTEVLYLPPDYADVSALIEALLKFVEANRGLLDPLLLAGLLHKQLVIIHPFIDGNGRTTRLITTQLLAGLGLNTFNLFSFENYYNQNVSRYFQKVGVFGNYYELADDLDFTPWLEYFADAVLDELLRVQKVIEKNLASPETTLKPYHKAILNYLDEHGFITDKMYAKITERAKATRALDFKFLLDLGLIERKGRGRGIYYQRVSSGN</sequence>
<dbReference type="PROSITE" id="PS51459">
    <property type="entry name" value="FIDO"/>
    <property type="match status" value="1"/>
</dbReference>
<dbReference type="PANTHER" id="PTHR13504">
    <property type="entry name" value="FIDO DOMAIN-CONTAINING PROTEIN DDB_G0283145"/>
    <property type="match status" value="1"/>
</dbReference>
<dbReference type="InterPro" id="IPR003812">
    <property type="entry name" value="Fido"/>
</dbReference>